<evidence type="ECO:0000313" key="5">
    <source>
        <dbReference type="Proteomes" id="UP000238378"/>
    </source>
</evidence>
<evidence type="ECO:0000313" key="4">
    <source>
        <dbReference type="EMBL" id="PRO88666.1"/>
    </source>
</evidence>
<gene>
    <name evidence="4" type="ORF">C6Y08_17795</name>
    <name evidence="3" type="ORF">C6Y08_17815</name>
</gene>
<dbReference type="SUPFAM" id="SSF50118">
    <property type="entry name" value="Cell growth inhibitor/plasmid maintenance toxic component"/>
    <property type="match status" value="1"/>
</dbReference>
<evidence type="ECO:0000313" key="3">
    <source>
        <dbReference type="EMBL" id="PRO88658.1"/>
    </source>
</evidence>
<protein>
    <submittedName>
        <fullName evidence="4">Type II toxin-antitoxin system PemK/MazF family toxin</fullName>
    </submittedName>
</protein>
<keyword evidence="2" id="KW-1277">Toxin-antitoxin system</keyword>
<comment type="caution">
    <text evidence="4">The sequence shown here is derived from an EMBL/GenBank/DDBJ whole genome shotgun (WGS) entry which is preliminary data.</text>
</comment>
<comment type="similarity">
    <text evidence="1">Belongs to the PemK/MazF family.</text>
</comment>
<evidence type="ECO:0000256" key="1">
    <source>
        <dbReference type="ARBA" id="ARBA00007521"/>
    </source>
</evidence>
<dbReference type="Proteomes" id="UP000238378">
    <property type="component" value="Unassembled WGS sequence"/>
</dbReference>
<dbReference type="EMBL" id="PVOB01000385">
    <property type="protein sequence ID" value="PRO88666.1"/>
    <property type="molecule type" value="Genomic_DNA"/>
</dbReference>
<dbReference type="InterPro" id="IPR011067">
    <property type="entry name" value="Plasmid_toxin/cell-grow_inhib"/>
</dbReference>
<proteinExistence type="inferred from homology"/>
<evidence type="ECO:0000256" key="2">
    <source>
        <dbReference type="ARBA" id="ARBA00022649"/>
    </source>
</evidence>
<feature type="non-terminal residue" evidence="4">
    <location>
        <position position="26"/>
    </location>
</feature>
<reference evidence="4 5" key="1">
    <citation type="submission" date="2018-03" db="EMBL/GenBank/DDBJ databases">
        <title>Draft Genome Sequences of six Lactobacillus pentosus Strains Isolated from Brines of Traditionally Fermented Spanish-Style Green Table Olives.</title>
        <authorList>
            <person name="Calero-Delgado B."/>
            <person name="Martin-Platero A.M."/>
            <person name="Perez-Pulido A.J."/>
            <person name="Benitez-Cabello A."/>
            <person name="Casimiro-Soriguer C.S."/>
            <person name="Martinez-Bueno M."/>
            <person name="Arroyo-Lopez F.N."/>
            <person name="Rodriguez-Gomez F."/>
            <person name="Bautista-Gallego J."/>
            <person name="Garrido-Fernandez A."/>
            <person name="Jimenez-Diaz R."/>
        </authorList>
    </citation>
    <scope>NUCLEOTIDE SEQUENCE [LARGE SCALE GENOMIC DNA]</scope>
    <source>
        <strain evidence="4 5">IG2</strain>
    </source>
</reference>
<dbReference type="Gene3D" id="2.30.30.110">
    <property type="match status" value="1"/>
</dbReference>
<dbReference type="EMBL" id="PVOB01000387">
    <property type="protein sequence ID" value="PRO88658.1"/>
    <property type="molecule type" value="Genomic_DNA"/>
</dbReference>
<keyword evidence="5" id="KW-1185">Reference proteome</keyword>
<dbReference type="Pfam" id="PF02452">
    <property type="entry name" value="PemK_toxin"/>
    <property type="match status" value="1"/>
</dbReference>
<accession>A0ABX5CUR0</accession>
<dbReference type="RefSeq" id="WP_146127390.1">
    <property type="nucleotide sequence ID" value="NZ_PVNW01000209.1"/>
</dbReference>
<organism evidence="4 5">
    <name type="scientific">Lactiplantibacillus pentosus</name>
    <name type="common">Lactobacillus pentosus</name>
    <dbReference type="NCBI Taxonomy" id="1589"/>
    <lineage>
        <taxon>Bacteria</taxon>
        <taxon>Bacillati</taxon>
        <taxon>Bacillota</taxon>
        <taxon>Bacilli</taxon>
        <taxon>Lactobacillales</taxon>
        <taxon>Lactobacillaceae</taxon>
        <taxon>Lactiplantibacillus</taxon>
    </lineage>
</organism>
<name>A0ABX5CUR0_LACPE</name>
<sequence length="26" mass="3023">MVSQGDIFYVNFNPSRGHEQMNKRPA</sequence>
<dbReference type="InterPro" id="IPR003477">
    <property type="entry name" value="PemK-like"/>
</dbReference>